<dbReference type="GO" id="GO:0043248">
    <property type="term" value="P:proteasome assembly"/>
    <property type="evidence" value="ECO:0007669"/>
    <property type="project" value="UniProtKB-UniRule"/>
</dbReference>
<feature type="region of interest" description="Disordered" evidence="3">
    <location>
        <begin position="1"/>
        <end position="338"/>
    </location>
</feature>
<dbReference type="InterPro" id="IPR007834">
    <property type="entry name" value="DSS1_SEM1"/>
</dbReference>
<dbReference type="Pfam" id="PF05160">
    <property type="entry name" value="DSS1_SEM1"/>
    <property type="match status" value="1"/>
</dbReference>
<feature type="compositionally biased region" description="Low complexity" evidence="3">
    <location>
        <begin position="270"/>
        <end position="286"/>
    </location>
</feature>
<dbReference type="AlphaFoldDB" id="B0DA46"/>
<feature type="compositionally biased region" description="Basic and acidic residues" evidence="3">
    <location>
        <begin position="54"/>
        <end position="65"/>
    </location>
</feature>
<dbReference type="GO" id="GO:0006406">
    <property type="term" value="P:mRNA export from nucleus"/>
    <property type="evidence" value="ECO:0007669"/>
    <property type="project" value="UniProtKB-UniRule"/>
</dbReference>
<protein>
    <recommendedName>
        <fullName evidence="2">26S proteasome complex subunit SEM1</fullName>
    </recommendedName>
</protein>
<comment type="similarity">
    <text evidence="1 2">Belongs to the DSS1/SEM1 family.</text>
</comment>
<dbReference type="PANTHER" id="PTHR16771">
    <property type="entry name" value="26 PROTEASOME COMPLEX SUBUNIT DSS1"/>
    <property type="match status" value="1"/>
</dbReference>
<comment type="function">
    <text evidence="2">Component of the 26S proteasome, a multiprotein complex involved in the ATP-dependent degradation of ubiquitinated proteins.</text>
</comment>
<evidence type="ECO:0000256" key="3">
    <source>
        <dbReference type="SAM" id="MobiDB-lite"/>
    </source>
</evidence>
<feature type="compositionally biased region" description="Polar residues" evidence="3">
    <location>
        <begin position="188"/>
        <end position="206"/>
    </location>
</feature>
<feature type="compositionally biased region" description="Low complexity" evidence="3">
    <location>
        <begin position="520"/>
        <end position="529"/>
    </location>
</feature>
<feature type="compositionally biased region" description="Low complexity" evidence="3">
    <location>
        <begin position="30"/>
        <end position="48"/>
    </location>
</feature>
<keyword evidence="5" id="KW-1185">Reference proteome</keyword>
<dbReference type="Proteomes" id="UP000001194">
    <property type="component" value="Unassembled WGS sequence"/>
</dbReference>
<evidence type="ECO:0000256" key="1">
    <source>
        <dbReference type="ARBA" id="ARBA00034491"/>
    </source>
</evidence>
<dbReference type="KEGG" id="lbc:LACBIDRAFT_294199"/>
<proteinExistence type="inferred from homology"/>
<feature type="compositionally biased region" description="Low complexity" evidence="3">
    <location>
        <begin position="103"/>
        <end position="112"/>
    </location>
</feature>
<dbReference type="GO" id="GO:0000724">
    <property type="term" value="P:double-strand break repair via homologous recombination"/>
    <property type="evidence" value="ECO:0007669"/>
    <property type="project" value="TreeGrafter"/>
</dbReference>
<sequence length="621" mass="65721">MTPMPLPDERPRASVANLIGRFENQTKRVSSSGPLPAPSASRSSSVISQTNGDSTKEVKEKREWPPRPFATTDKPPVVLPSYIRPPPPTQPTTTPLLPPAPITIPDTPIATAEVPVDNALPVTIEVEPATPGPSQSPRQDNLDAPSLTKTKSATSARASIATKSRAAASNPPNPRPKTPVKSPGPKQSLASSTIQPLKPQHTGQSVTSTTSARRAATKPPIPSTPLRSKTPSKPVSSVANSKSPTSRPKTPSTGLFAPTAASLARSRNVQPQLPTPTKKPTLSSSSADRLSKPTAASLSKARTPPTASPASVARSPPSNRKASKPKVVASATKEMPASNAEVDDAIVAIAGLREPDNNVEEHNKDEQTLEAIVDAVSHADAVEDTSAVFSDSDVDLSIQVGEPHEPEGGFCDGKESKQSPVLSSLDTNDTLVDTEVDEKTEELNSFKSTGTDIEDIVNLLETNALSKLHSETAASVPNIPDEVHDIPDEELRPTALSFSQIPFHLSHTYLTHYTFIVSSSSTSKSTDTSQPVDTSKGENPAAVGVLEEDDEFEEFAVADWDDSETDLAHLSGVAPGAAKSGGDKLWEDNWDDDDIEDEFSVQLRNELSKTKGAGDGNAMEQ</sequence>
<dbReference type="EMBL" id="DS547101">
    <property type="protein sequence ID" value="EDR08461.1"/>
    <property type="molecule type" value="Genomic_DNA"/>
</dbReference>
<evidence type="ECO:0000313" key="4">
    <source>
        <dbReference type="EMBL" id="EDR08461.1"/>
    </source>
</evidence>
<reference evidence="4 5" key="1">
    <citation type="journal article" date="2008" name="Nature">
        <title>The genome of Laccaria bicolor provides insights into mycorrhizal symbiosis.</title>
        <authorList>
            <person name="Martin F."/>
            <person name="Aerts A."/>
            <person name="Ahren D."/>
            <person name="Brun A."/>
            <person name="Danchin E.G.J."/>
            <person name="Duchaussoy F."/>
            <person name="Gibon J."/>
            <person name="Kohler A."/>
            <person name="Lindquist E."/>
            <person name="Pereda V."/>
            <person name="Salamov A."/>
            <person name="Shapiro H.J."/>
            <person name="Wuyts J."/>
            <person name="Blaudez D."/>
            <person name="Buee M."/>
            <person name="Brokstein P."/>
            <person name="Canbaeck B."/>
            <person name="Cohen D."/>
            <person name="Courty P.E."/>
            <person name="Coutinho P.M."/>
            <person name="Delaruelle C."/>
            <person name="Detter J.C."/>
            <person name="Deveau A."/>
            <person name="DiFazio S."/>
            <person name="Duplessis S."/>
            <person name="Fraissinet-Tachet L."/>
            <person name="Lucic E."/>
            <person name="Frey-Klett P."/>
            <person name="Fourrey C."/>
            <person name="Feussner I."/>
            <person name="Gay G."/>
            <person name="Grimwood J."/>
            <person name="Hoegger P.J."/>
            <person name="Jain P."/>
            <person name="Kilaru S."/>
            <person name="Labbe J."/>
            <person name="Lin Y.C."/>
            <person name="Legue V."/>
            <person name="Le Tacon F."/>
            <person name="Marmeisse R."/>
            <person name="Melayah D."/>
            <person name="Montanini B."/>
            <person name="Muratet M."/>
            <person name="Nehls U."/>
            <person name="Niculita-Hirzel H."/>
            <person name="Oudot-Le Secq M.P."/>
            <person name="Peter M."/>
            <person name="Quesneville H."/>
            <person name="Rajashekar B."/>
            <person name="Reich M."/>
            <person name="Rouhier N."/>
            <person name="Schmutz J."/>
            <person name="Yin T."/>
            <person name="Chalot M."/>
            <person name="Henrissat B."/>
            <person name="Kuees U."/>
            <person name="Lucas S."/>
            <person name="Van de Peer Y."/>
            <person name="Podila G.K."/>
            <person name="Polle A."/>
            <person name="Pukkila P.J."/>
            <person name="Richardson P.M."/>
            <person name="Rouze P."/>
            <person name="Sanders I.R."/>
            <person name="Stajich J.E."/>
            <person name="Tunlid A."/>
            <person name="Tuskan G."/>
            <person name="Grigoriev I.V."/>
        </authorList>
    </citation>
    <scope>NUCLEOTIDE SEQUENCE [LARGE SCALE GENOMIC DNA]</scope>
    <source>
        <strain evidence="5">S238N-H82 / ATCC MYA-4686</strain>
    </source>
</reference>
<dbReference type="GO" id="GO:0005634">
    <property type="term" value="C:nucleus"/>
    <property type="evidence" value="ECO:0007669"/>
    <property type="project" value="UniProtKB-SubCell"/>
</dbReference>
<dbReference type="STRING" id="486041.B0DA46"/>
<keyword evidence="2" id="KW-0539">Nucleus</keyword>
<dbReference type="SMART" id="SM01385">
    <property type="entry name" value="DSS1_SEM1"/>
    <property type="match status" value="1"/>
</dbReference>
<dbReference type="InParanoid" id="B0DA46"/>
<feature type="compositionally biased region" description="Polar residues" evidence="3">
    <location>
        <begin position="147"/>
        <end position="157"/>
    </location>
</feature>
<gene>
    <name evidence="4" type="ORF">LACBIDRAFT_294199</name>
</gene>
<keyword evidence="2" id="KW-0647">Proteasome</keyword>
<dbReference type="PANTHER" id="PTHR16771:SF0">
    <property type="entry name" value="26S PROTEASOME COMPLEX SUBUNIT SEM1"/>
    <property type="match status" value="1"/>
</dbReference>
<evidence type="ECO:0000313" key="5">
    <source>
        <dbReference type="Proteomes" id="UP000001194"/>
    </source>
</evidence>
<dbReference type="OrthoDB" id="3271236at2759"/>
<name>B0DA46_LACBS</name>
<dbReference type="GO" id="GO:0008541">
    <property type="term" value="C:proteasome regulatory particle, lid subcomplex"/>
    <property type="evidence" value="ECO:0007669"/>
    <property type="project" value="UniProtKB-UniRule"/>
</dbReference>
<dbReference type="RefSeq" id="XP_001880686.1">
    <property type="nucleotide sequence ID" value="XM_001880651.1"/>
</dbReference>
<organism evidence="5">
    <name type="scientific">Laccaria bicolor (strain S238N-H82 / ATCC MYA-4686)</name>
    <name type="common">Bicoloured deceiver</name>
    <name type="synonym">Laccaria laccata var. bicolor</name>
    <dbReference type="NCBI Taxonomy" id="486041"/>
    <lineage>
        <taxon>Eukaryota</taxon>
        <taxon>Fungi</taxon>
        <taxon>Dikarya</taxon>
        <taxon>Basidiomycota</taxon>
        <taxon>Agaricomycotina</taxon>
        <taxon>Agaricomycetes</taxon>
        <taxon>Agaricomycetidae</taxon>
        <taxon>Agaricales</taxon>
        <taxon>Agaricineae</taxon>
        <taxon>Hydnangiaceae</taxon>
        <taxon>Laccaria</taxon>
    </lineage>
</organism>
<feature type="compositionally biased region" description="Polar residues" evidence="3">
    <location>
        <begin position="225"/>
        <end position="240"/>
    </location>
</feature>
<feature type="compositionally biased region" description="Pro residues" evidence="3">
    <location>
        <begin position="83"/>
        <end position="102"/>
    </location>
</feature>
<feature type="compositionally biased region" description="Low complexity" evidence="3">
    <location>
        <begin position="241"/>
        <end position="253"/>
    </location>
</feature>
<dbReference type="HOGENOM" id="CLU_030278_0_0_1"/>
<evidence type="ECO:0000256" key="2">
    <source>
        <dbReference type="RuleBase" id="RU369057"/>
    </source>
</evidence>
<feature type="region of interest" description="Disordered" evidence="3">
    <location>
        <begin position="520"/>
        <end position="539"/>
    </location>
</feature>
<feature type="compositionally biased region" description="Low complexity" evidence="3">
    <location>
        <begin position="301"/>
        <end position="318"/>
    </location>
</feature>
<accession>B0DA46</accession>
<dbReference type="GeneID" id="6076591"/>
<comment type="subcellular location">
    <subcellularLocation>
        <location evidence="2">Nucleus</location>
    </subcellularLocation>
</comment>